<dbReference type="EMBL" id="FMJC01000002">
    <property type="protein sequence ID" value="SCM74159.1"/>
    <property type="molecule type" value="Genomic_DNA"/>
</dbReference>
<name>A0A212LA01_9BACT</name>
<reference evidence="1" key="1">
    <citation type="submission" date="2016-08" db="EMBL/GenBank/DDBJ databases">
        <authorList>
            <person name="Seilhamer J.J."/>
        </authorList>
    </citation>
    <scope>NUCLEOTIDE SEQUENCE</scope>
    <source>
        <strain evidence="1">86-1</strain>
    </source>
</reference>
<sequence length="84" mass="9539">MAGRVELDGKKWGRKRGQKKGLQLYYCKPLILLARPRGIEPLTKSLEGSCSVQLSYGRVIRMHWHPAIWRTTIGTAPLLVNILL</sequence>
<proteinExistence type="predicted"/>
<gene>
    <name evidence="1" type="ORF">KL86DES1_21768</name>
</gene>
<accession>A0A212LA01</accession>
<protein>
    <submittedName>
        <fullName evidence="1">Uncharacterized protein</fullName>
    </submittedName>
</protein>
<dbReference type="AlphaFoldDB" id="A0A212LA01"/>
<organism evidence="1">
    <name type="scientific">uncultured Desulfovibrio sp</name>
    <dbReference type="NCBI Taxonomy" id="167968"/>
    <lineage>
        <taxon>Bacteria</taxon>
        <taxon>Pseudomonadati</taxon>
        <taxon>Thermodesulfobacteriota</taxon>
        <taxon>Desulfovibrionia</taxon>
        <taxon>Desulfovibrionales</taxon>
        <taxon>Desulfovibrionaceae</taxon>
        <taxon>Desulfovibrio</taxon>
        <taxon>environmental samples</taxon>
    </lineage>
</organism>
<evidence type="ECO:0000313" key="1">
    <source>
        <dbReference type="EMBL" id="SCM74159.1"/>
    </source>
</evidence>